<dbReference type="Proteomes" id="UP001139193">
    <property type="component" value="Unassembled WGS sequence"/>
</dbReference>
<gene>
    <name evidence="1" type="ORF">MON38_05875</name>
</gene>
<evidence type="ECO:0000313" key="2">
    <source>
        <dbReference type="Proteomes" id="UP001139193"/>
    </source>
</evidence>
<accession>A0A9X2AH20</accession>
<sequence length="161" mass="18069">MTIDELAKDIPRILQQHGLRDVGFDTECIYDLGDLSTLLRMIMSEIYPDKPIQLHEELSPDKQYFVATLTTSDAVVVFRTHANDDWLADQFFEALENLPTALGSGEKLYSINPAVGLTGQEAWYFCGTEAQLVAARQAGLPLVFPGEDFMETDEFKKYVGD</sequence>
<dbReference type="RefSeq" id="WP_241935223.1">
    <property type="nucleotide sequence ID" value="NZ_JALBGC010000002.1"/>
</dbReference>
<reference evidence="1" key="1">
    <citation type="submission" date="2022-03" db="EMBL/GenBank/DDBJ databases">
        <title>Bacterial whole genome sequence for Hymenobacter sp. DH14.</title>
        <authorList>
            <person name="Le V."/>
        </authorList>
    </citation>
    <scope>NUCLEOTIDE SEQUENCE</scope>
    <source>
        <strain evidence="1">DH14</strain>
    </source>
</reference>
<proteinExistence type="predicted"/>
<organism evidence="1 2">
    <name type="scientific">Hymenobacter cyanobacteriorum</name>
    <dbReference type="NCBI Taxonomy" id="2926463"/>
    <lineage>
        <taxon>Bacteria</taxon>
        <taxon>Pseudomonadati</taxon>
        <taxon>Bacteroidota</taxon>
        <taxon>Cytophagia</taxon>
        <taxon>Cytophagales</taxon>
        <taxon>Hymenobacteraceae</taxon>
        <taxon>Hymenobacter</taxon>
    </lineage>
</organism>
<keyword evidence="2" id="KW-1185">Reference proteome</keyword>
<evidence type="ECO:0000313" key="1">
    <source>
        <dbReference type="EMBL" id="MCI1186940.1"/>
    </source>
</evidence>
<name>A0A9X2AH20_9BACT</name>
<dbReference type="AlphaFoldDB" id="A0A9X2AH20"/>
<protein>
    <submittedName>
        <fullName evidence="1">Uncharacterized protein</fullName>
    </submittedName>
</protein>
<comment type="caution">
    <text evidence="1">The sequence shown here is derived from an EMBL/GenBank/DDBJ whole genome shotgun (WGS) entry which is preliminary data.</text>
</comment>
<dbReference type="EMBL" id="JALBGC010000002">
    <property type="protein sequence ID" value="MCI1186940.1"/>
    <property type="molecule type" value="Genomic_DNA"/>
</dbReference>